<dbReference type="InterPro" id="IPR024989">
    <property type="entry name" value="MFS_assoc_dom"/>
</dbReference>
<evidence type="ECO:0000259" key="8">
    <source>
        <dbReference type="Pfam" id="PF12832"/>
    </source>
</evidence>
<dbReference type="EMBL" id="VSWD01000010">
    <property type="protein sequence ID" value="KAK3090940.1"/>
    <property type="molecule type" value="Genomic_DNA"/>
</dbReference>
<protein>
    <recommendedName>
        <fullName evidence="8">Major facilitator superfamily associated domain-containing protein</fullName>
    </recommendedName>
</protein>
<dbReference type="InterPro" id="IPR051717">
    <property type="entry name" value="MFS_MFSD6"/>
</dbReference>
<feature type="transmembrane region" description="Helical" evidence="7">
    <location>
        <begin position="449"/>
        <end position="467"/>
    </location>
</feature>
<dbReference type="Pfam" id="PF12832">
    <property type="entry name" value="MFS_1_like"/>
    <property type="match status" value="1"/>
</dbReference>
<evidence type="ECO:0000256" key="5">
    <source>
        <dbReference type="ARBA" id="ARBA00023136"/>
    </source>
</evidence>
<feature type="transmembrane region" description="Helical" evidence="7">
    <location>
        <begin position="20"/>
        <end position="40"/>
    </location>
</feature>
<reference evidence="9" key="1">
    <citation type="submission" date="2019-08" db="EMBL/GenBank/DDBJ databases">
        <title>The improved chromosome-level genome for the pearl oyster Pinctada fucata martensii using PacBio sequencing and Hi-C.</title>
        <authorList>
            <person name="Zheng Z."/>
        </authorList>
    </citation>
    <scope>NUCLEOTIDE SEQUENCE</scope>
    <source>
        <strain evidence="9">ZZ-2019</strain>
        <tissue evidence="9">Adductor muscle</tissue>
    </source>
</reference>
<evidence type="ECO:0000313" key="9">
    <source>
        <dbReference type="EMBL" id="KAK3090940.1"/>
    </source>
</evidence>
<comment type="subcellular location">
    <subcellularLocation>
        <location evidence="1">Membrane</location>
        <topology evidence="1">Multi-pass membrane protein</topology>
    </subcellularLocation>
</comment>
<dbReference type="Proteomes" id="UP001186944">
    <property type="component" value="Unassembled WGS sequence"/>
</dbReference>
<dbReference type="PANTHER" id="PTHR16172:SF41">
    <property type="entry name" value="MAJOR FACILITATOR SUPERFAMILY DOMAIN-CONTAINING PROTEIN 6-LIKE"/>
    <property type="match status" value="1"/>
</dbReference>
<evidence type="ECO:0000256" key="7">
    <source>
        <dbReference type="SAM" id="Phobius"/>
    </source>
</evidence>
<feature type="transmembrane region" description="Helical" evidence="7">
    <location>
        <begin position="336"/>
        <end position="353"/>
    </location>
</feature>
<feature type="region of interest" description="Disordered" evidence="6">
    <location>
        <begin position="117"/>
        <end position="137"/>
    </location>
</feature>
<comment type="similarity">
    <text evidence="2">Belongs to the major facilitator superfamily. MFSD6 family.</text>
</comment>
<feature type="transmembrane region" description="Helical" evidence="7">
    <location>
        <begin position="568"/>
        <end position="588"/>
    </location>
</feature>
<evidence type="ECO:0000313" key="10">
    <source>
        <dbReference type="Proteomes" id="UP001186944"/>
    </source>
</evidence>
<keyword evidence="3 7" id="KW-0812">Transmembrane</keyword>
<feature type="domain" description="Major facilitator superfamily associated" evidence="8">
    <location>
        <begin position="19"/>
        <end position="573"/>
    </location>
</feature>
<dbReference type="AlphaFoldDB" id="A0AA89BPV7"/>
<evidence type="ECO:0000256" key="2">
    <source>
        <dbReference type="ARBA" id="ARBA00005241"/>
    </source>
</evidence>
<comment type="caution">
    <text evidence="9">The sequence shown here is derived from an EMBL/GenBank/DDBJ whole genome shotgun (WGS) entry which is preliminary data.</text>
</comment>
<feature type="transmembrane region" description="Helical" evidence="7">
    <location>
        <begin position="479"/>
        <end position="497"/>
    </location>
</feature>
<dbReference type="GO" id="GO:0016020">
    <property type="term" value="C:membrane"/>
    <property type="evidence" value="ECO:0007669"/>
    <property type="project" value="UniProtKB-SubCell"/>
</dbReference>
<dbReference type="PANTHER" id="PTHR16172">
    <property type="entry name" value="MAJOR FACILITATOR SUPERFAMILY DOMAIN-CONTAINING PROTEIN 6-LIKE"/>
    <property type="match status" value="1"/>
</dbReference>
<name>A0AA89BPV7_PINIB</name>
<keyword evidence="10" id="KW-1185">Reference proteome</keyword>
<keyword evidence="4 7" id="KW-1133">Transmembrane helix</keyword>
<feature type="transmembrane region" description="Helical" evidence="7">
    <location>
        <begin position="290"/>
        <end position="307"/>
    </location>
</feature>
<dbReference type="InterPro" id="IPR036259">
    <property type="entry name" value="MFS_trans_sf"/>
</dbReference>
<gene>
    <name evidence="9" type="ORF">FSP39_015907</name>
</gene>
<feature type="transmembrane region" description="Helical" evidence="7">
    <location>
        <begin position="369"/>
        <end position="390"/>
    </location>
</feature>
<feature type="transmembrane region" description="Helical" evidence="7">
    <location>
        <begin position="509"/>
        <end position="528"/>
    </location>
</feature>
<feature type="transmembrane region" description="Helical" evidence="7">
    <location>
        <begin position="410"/>
        <end position="429"/>
    </location>
</feature>
<evidence type="ECO:0000256" key="3">
    <source>
        <dbReference type="ARBA" id="ARBA00022692"/>
    </source>
</evidence>
<keyword evidence="5 7" id="KW-0472">Membrane</keyword>
<evidence type="ECO:0000256" key="1">
    <source>
        <dbReference type="ARBA" id="ARBA00004141"/>
    </source>
</evidence>
<dbReference type="CDD" id="cd17479">
    <property type="entry name" value="MFS_MFSD6L"/>
    <property type="match status" value="1"/>
</dbReference>
<dbReference type="SUPFAM" id="SSF103473">
    <property type="entry name" value="MFS general substrate transporter"/>
    <property type="match status" value="2"/>
</dbReference>
<proteinExistence type="inferred from homology"/>
<feature type="transmembrane region" description="Helical" evidence="7">
    <location>
        <begin position="80"/>
        <end position="102"/>
    </location>
</feature>
<organism evidence="9 10">
    <name type="scientific">Pinctada imbricata</name>
    <name type="common">Atlantic pearl-oyster</name>
    <name type="synonym">Pinctada martensii</name>
    <dbReference type="NCBI Taxonomy" id="66713"/>
    <lineage>
        <taxon>Eukaryota</taxon>
        <taxon>Metazoa</taxon>
        <taxon>Spiralia</taxon>
        <taxon>Lophotrochozoa</taxon>
        <taxon>Mollusca</taxon>
        <taxon>Bivalvia</taxon>
        <taxon>Autobranchia</taxon>
        <taxon>Pteriomorphia</taxon>
        <taxon>Pterioida</taxon>
        <taxon>Pterioidea</taxon>
        <taxon>Pteriidae</taxon>
        <taxon>Pinctada</taxon>
    </lineage>
</organism>
<dbReference type="Gene3D" id="1.20.1250.20">
    <property type="entry name" value="MFS general substrate transporter like domains"/>
    <property type="match status" value="2"/>
</dbReference>
<sequence>MPVEVTEPVNLTRSILICNIFNFLFAASKSCLMPFLTLYLRMLGLTATQTGIVIGAKTFSAFLFAPFWSKCATSCRKRKFVLVFSLFMMAATYLSLTLIPSVHHNVGACRSSGQGQIPSSLLQPSKHTEGNTTLGTPSTVSHLVIPTTMQSFTENTTHQLIEAMRTTKKYASKTTLSSVNSTDQEEDTELLRKVKAIAKKFHMEDDIKGLNAEQIRQVIRKELQYIKDEGLENLITQFLSTSDIKTLKEFLKGDIMARHKRDLSEAMLSIKERLRAKFHSMKEKIRNAEQLAFIVLLVVLILGEMLCSPVEKIADDSWFEFLENIDDMEKYGKHRIWSSLAYIIFPIIVTLTVDNTDCLFNMQIHPFMLHFYMFGAFLGLSFVVAFFYPIPPPNKTGYKSKLTKALNLTCCRLGGLLYVVTLLIMGLILSSYTNYLFWLIQDLDGKESTMGMCVLIASLAELPMLFLGGQMVRKLGNGGVVSIALVCLAARTLYYSFIKSPWAVLPAEVTHAFTHTAMWFAILSHRAFQVSPTIDRSIRSVFSSVYFGIGFGVGSMLSGMLYDQYGLSILFRACSILSVGWCPIFFLLNRCCHPVPEKDIKYTRLLQSDDQSDDEYDDWLEHAMKD</sequence>
<evidence type="ECO:0000256" key="6">
    <source>
        <dbReference type="SAM" id="MobiDB-lite"/>
    </source>
</evidence>
<feature type="transmembrane region" description="Helical" evidence="7">
    <location>
        <begin position="46"/>
        <end position="68"/>
    </location>
</feature>
<accession>A0AA89BPV7</accession>
<feature type="transmembrane region" description="Helical" evidence="7">
    <location>
        <begin position="540"/>
        <end position="562"/>
    </location>
</feature>
<evidence type="ECO:0000256" key="4">
    <source>
        <dbReference type="ARBA" id="ARBA00022989"/>
    </source>
</evidence>